<dbReference type="OrthoDB" id="2567806at2759"/>
<evidence type="ECO:0000313" key="3">
    <source>
        <dbReference type="EMBL" id="KJK64828.1"/>
    </source>
</evidence>
<dbReference type="InterPro" id="IPR036786">
    <property type="entry name" value="Ribosome_mat_SBDS_N_sf"/>
</dbReference>
<evidence type="ECO:0000259" key="2">
    <source>
        <dbReference type="Pfam" id="PF01172"/>
    </source>
</evidence>
<feature type="compositionally biased region" description="Basic and acidic residues" evidence="1">
    <location>
        <begin position="97"/>
        <end position="109"/>
    </location>
</feature>
<protein>
    <submittedName>
        <fullName evidence="3">Shwachman-Bodian-Diamond syndrome SBDS protein</fullName>
    </submittedName>
</protein>
<dbReference type="Gene3D" id="3.30.1250.10">
    <property type="entry name" value="Ribosome maturation protein SBDS, N-terminal domain"/>
    <property type="match status" value="1"/>
</dbReference>
<sequence>MTRANEQTAKVFYKGSSEDFVVFVDDIETLNKWRKDRSIPLADVVNGFKIFVTHKHGAQGIMDGASKGILETEFGTSNEDECIKKILENGEYQSSVTRERQGGTNDAKDSPVVGR</sequence>
<comment type="caution">
    <text evidence="3">The sequence shown here is derived from an EMBL/GenBank/DDBJ whole genome shotgun (WGS) entry which is preliminary data.</text>
</comment>
<dbReference type="EMBL" id="JZEE01000384">
    <property type="protein sequence ID" value="KJK64828.1"/>
    <property type="molecule type" value="Genomic_DNA"/>
</dbReference>
<organism evidence="3 4">
    <name type="scientific">Aspergillus parasiticus (strain ATCC 56775 / NRRL 5862 / SRRC 143 / SU-1)</name>
    <dbReference type="NCBI Taxonomy" id="1403190"/>
    <lineage>
        <taxon>Eukaryota</taxon>
        <taxon>Fungi</taxon>
        <taxon>Dikarya</taxon>
        <taxon>Ascomycota</taxon>
        <taxon>Pezizomycotina</taxon>
        <taxon>Eurotiomycetes</taxon>
        <taxon>Eurotiomycetidae</taxon>
        <taxon>Eurotiales</taxon>
        <taxon>Aspergillaceae</taxon>
        <taxon>Aspergillus</taxon>
        <taxon>Aspergillus subgen. Circumdati</taxon>
    </lineage>
</organism>
<dbReference type="PANTHER" id="PTHR10927:SF2">
    <property type="entry name" value="RESTRICTION OF TELOMERE CAPPING PROTEIN 3"/>
    <property type="match status" value="1"/>
</dbReference>
<dbReference type="PANTHER" id="PTHR10927">
    <property type="entry name" value="RIBOSOME MATURATION PROTEIN SBDS"/>
    <property type="match status" value="1"/>
</dbReference>
<dbReference type="AlphaFoldDB" id="A0A0F0IG62"/>
<dbReference type="InterPro" id="IPR019783">
    <property type="entry name" value="SDO1/SBDS_N"/>
</dbReference>
<reference evidence="3 4" key="1">
    <citation type="submission" date="2015-02" db="EMBL/GenBank/DDBJ databases">
        <title>Draft genome sequence of Aspergillus parasiticus SU-1.</title>
        <authorList>
            <person name="Yu J."/>
            <person name="Fedorova N."/>
            <person name="Yin Y."/>
            <person name="Losada L."/>
            <person name="Zafar N."/>
            <person name="Taujale R."/>
            <person name="Ehrlich K.C."/>
            <person name="Bhatnagar D."/>
            <person name="Cleveland T.E."/>
            <person name="Bennett J.W."/>
            <person name="Nierman W.C."/>
        </authorList>
    </citation>
    <scope>NUCLEOTIDE SEQUENCE [LARGE SCALE GENOMIC DNA]</scope>
    <source>
        <strain evidence="4">ATCC 56775 / NRRL 5862 / SRRC 143 / SU-1</strain>
    </source>
</reference>
<accession>A0A0F0IG62</accession>
<name>A0A0F0IG62_ASPPU</name>
<feature type="domain" description="Ribosome maturation protein SDO1/SBDS N-terminal" evidence="2">
    <location>
        <begin position="8"/>
        <end position="98"/>
    </location>
</feature>
<dbReference type="SUPFAM" id="SSF89895">
    <property type="entry name" value="FYSH domain"/>
    <property type="match status" value="1"/>
</dbReference>
<feature type="region of interest" description="Disordered" evidence="1">
    <location>
        <begin position="93"/>
        <end position="115"/>
    </location>
</feature>
<gene>
    <name evidence="3" type="ORF">P875_00010940</name>
</gene>
<evidence type="ECO:0000313" key="4">
    <source>
        <dbReference type="Proteomes" id="UP000033540"/>
    </source>
</evidence>
<proteinExistence type="predicted"/>
<dbReference type="Pfam" id="PF01172">
    <property type="entry name" value="SBDS_N"/>
    <property type="match status" value="1"/>
</dbReference>
<evidence type="ECO:0000256" key="1">
    <source>
        <dbReference type="SAM" id="MobiDB-lite"/>
    </source>
</evidence>
<dbReference type="InterPro" id="IPR039100">
    <property type="entry name" value="Sdo1/SBDS-like"/>
</dbReference>
<dbReference type="STRING" id="1403190.A0A0F0IG62"/>
<dbReference type="Proteomes" id="UP000033540">
    <property type="component" value="Unassembled WGS sequence"/>
</dbReference>